<evidence type="ECO:0000313" key="1">
    <source>
        <dbReference type="EMBL" id="CAL1672721.1"/>
    </source>
</evidence>
<comment type="caution">
    <text evidence="1">The sequence shown here is derived from an EMBL/GenBank/DDBJ whole genome shotgun (WGS) entry which is preliminary data.</text>
</comment>
<proteinExistence type="predicted"/>
<name>A0AAV2MYQ1_9HYME</name>
<dbReference type="EMBL" id="CAXIPU020000869">
    <property type="protein sequence ID" value="CAL1672721.1"/>
    <property type="molecule type" value="Genomic_DNA"/>
</dbReference>
<gene>
    <name evidence="1" type="ORF">LPLAT_LOCUS10619</name>
</gene>
<organism evidence="1 2">
    <name type="scientific">Lasius platythorax</name>
    <dbReference type="NCBI Taxonomy" id="488582"/>
    <lineage>
        <taxon>Eukaryota</taxon>
        <taxon>Metazoa</taxon>
        <taxon>Ecdysozoa</taxon>
        <taxon>Arthropoda</taxon>
        <taxon>Hexapoda</taxon>
        <taxon>Insecta</taxon>
        <taxon>Pterygota</taxon>
        <taxon>Neoptera</taxon>
        <taxon>Endopterygota</taxon>
        <taxon>Hymenoptera</taxon>
        <taxon>Apocrita</taxon>
        <taxon>Aculeata</taxon>
        <taxon>Formicoidea</taxon>
        <taxon>Formicidae</taxon>
        <taxon>Formicinae</taxon>
        <taxon>Lasius</taxon>
        <taxon>Lasius</taxon>
    </lineage>
</organism>
<sequence>MDVFDLAELSDMIMCYGKARRNGREATIAYTNSGFLADNTHTTQCLLDFFVLAFKKRDFFVLGTLVEEGAT</sequence>
<dbReference type="Proteomes" id="UP001497644">
    <property type="component" value="Unassembled WGS sequence"/>
</dbReference>
<evidence type="ECO:0000313" key="2">
    <source>
        <dbReference type="Proteomes" id="UP001497644"/>
    </source>
</evidence>
<reference evidence="1" key="1">
    <citation type="submission" date="2024-04" db="EMBL/GenBank/DDBJ databases">
        <authorList>
            <consortium name="Molecular Ecology Group"/>
        </authorList>
    </citation>
    <scope>NUCLEOTIDE SEQUENCE</scope>
</reference>
<dbReference type="AlphaFoldDB" id="A0AAV2MYQ1"/>
<accession>A0AAV2MYQ1</accession>
<keyword evidence="2" id="KW-1185">Reference proteome</keyword>
<protein>
    <submittedName>
        <fullName evidence="1">Uncharacterized protein</fullName>
    </submittedName>
</protein>